<evidence type="ECO:0000313" key="3">
    <source>
        <dbReference type="Proteomes" id="UP000217065"/>
    </source>
</evidence>
<comment type="caution">
    <text evidence="2">The sequence shown here is derived from an EMBL/GenBank/DDBJ whole genome shotgun (WGS) entry which is preliminary data.</text>
</comment>
<dbReference type="AlphaFoldDB" id="A0A264W2J2"/>
<dbReference type="InterPro" id="IPR003615">
    <property type="entry name" value="HNH_nuc"/>
</dbReference>
<dbReference type="OrthoDB" id="9779761at2"/>
<evidence type="ECO:0000313" key="2">
    <source>
        <dbReference type="EMBL" id="OZS77793.1"/>
    </source>
</evidence>
<reference evidence="2 3" key="1">
    <citation type="submission" date="2017-07" db="EMBL/GenBank/DDBJ databases">
        <title>Tetzosporium hominis gen.nov. sp.nov.</title>
        <authorList>
            <person name="Tetz G."/>
            <person name="Tetz V."/>
        </authorList>
    </citation>
    <scope>NUCLEOTIDE SEQUENCE [LARGE SCALE GENOMIC DNA]</scope>
    <source>
        <strain evidence="2 3">VT-49</strain>
    </source>
</reference>
<name>A0A264W2J2_9BACL</name>
<dbReference type="EMBL" id="NOKQ01000217">
    <property type="protein sequence ID" value="OZS77793.1"/>
    <property type="molecule type" value="Genomic_DNA"/>
</dbReference>
<protein>
    <recommendedName>
        <fullName evidence="1">HNH domain-containing protein</fullName>
    </recommendedName>
</protein>
<dbReference type="GO" id="GO:0004519">
    <property type="term" value="F:endonuclease activity"/>
    <property type="evidence" value="ECO:0007669"/>
    <property type="project" value="InterPro"/>
</dbReference>
<keyword evidence="3" id="KW-1185">Reference proteome</keyword>
<gene>
    <name evidence="2" type="ORF">CF394_08540</name>
</gene>
<sequence>MSQRKEKVLSVPAGGTLELIETYYIHAFPESRSYAYQDSKYITFRQKNGGNMTTVYTVNKKFHISPTGSQLIEVQENLTPSEEQRVKNYIEARKTGFGFDENTNYTFMILSETEKIELLHAPHPETNNTGPRYYWLEDLQSGNSVVKTISNQETYTNWLISASEKVFDVTSAFATSDYVDWRQSGKFQVGDTIYIYVSSPVQKVKFKTVVEKIDIPFLETYDSKEFWTKEEFHIESQSKKFARLRLVTKSDSEFLSLEHLLQNGLSSYPQGPRRVNEELKAYLDNYLEEDKMTQSFPDQVNEQYQEGHAYKILVNKYERNLEARQKCIEIYGYNCQVCETNLEEVYGEVAKEFIHVHHLIPLSEIKEEYQVDPANDLLPVCPNCHAMLHRKINGMYLSVVELRNLLLL</sequence>
<organism evidence="2 3">
    <name type="scientific">Tetzosporium hominis</name>
    <dbReference type="NCBI Taxonomy" id="2020506"/>
    <lineage>
        <taxon>Bacteria</taxon>
        <taxon>Bacillati</taxon>
        <taxon>Bacillota</taxon>
        <taxon>Bacilli</taxon>
        <taxon>Bacillales</taxon>
        <taxon>Caryophanaceae</taxon>
        <taxon>Tetzosporium</taxon>
    </lineage>
</organism>
<dbReference type="Pfam" id="PF01844">
    <property type="entry name" value="HNH"/>
    <property type="match status" value="1"/>
</dbReference>
<dbReference type="RefSeq" id="WP_094942973.1">
    <property type="nucleotide sequence ID" value="NZ_NOKQ01000217.1"/>
</dbReference>
<dbReference type="GO" id="GO:0008270">
    <property type="term" value="F:zinc ion binding"/>
    <property type="evidence" value="ECO:0007669"/>
    <property type="project" value="InterPro"/>
</dbReference>
<accession>A0A264W2J2</accession>
<feature type="domain" description="HNH" evidence="1">
    <location>
        <begin position="335"/>
        <end position="390"/>
    </location>
</feature>
<evidence type="ECO:0000259" key="1">
    <source>
        <dbReference type="Pfam" id="PF01844"/>
    </source>
</evidence>
<dbReference type="Proteomes" id="UP000217065">
    <property type="component" value="Unassembled WGS sequence"/>
</dbReference>
<dbReference type="Gene3D" id="1.10.30.50">
    <property type="match status" value="1"/>
</dbReference>
<dbReference type="CDD" id="cd00085">
    <property type="entry name" value="HNHc"/>
    <property type="match status" value="1"/>
</dbReference>
<proteinExistence type="predicted"/>
<dbReference type="GO" id="GO:0003676">
    <property type="term" value="F:nucleic acid binding"/>
    <property type="evidence" value="ECO:0007669"/>
    <property type="project" value="InterPro"/>
</dbReference>
<dbReference type="InterPro" id="IPR002711">
    <property type="entry name" value="HNH"/>
</dbReference>